<name>A0A7X0I9Z5_9ACTN</name>
<gene>
    <name evidence="1" type="ORF">BJ992_000619</name>
</gene>
<sequence length="406" mass="45059">MTTAAHDAEERRRAARVLLQQPVLTAHRHPEQLALVRRHAGTLKQAFARVLGYALVVESGFARLTKTPLSVDAPVRPARRSSGAEFTPRTYTYLSLVCAGLLLRDVGEQILLSQLVAQIRTDAAATGLTFDDTLAERRDLVTAIELLVSWGVLSETDGTVAAWSERHDEALLSITRGLLPHLIKRPLHDLDWPSLMWAVDPDTPEQPRITLRRKLVENPVSHRSDLSDAERDVLRRERRELTRVLDEIFGLSLEVRAEGALAYDTDEELTDIAFPGTGTVRQASLLLIAALIDSLQPDAATQSTLDGRTLPGVLAPWPVIDDRLRNLARVHAKAWRGDVLDDPRRLRDDVVHLLRSVGLVTVVTDGLIVHPAAARYRPAVHTPATTRSKQRLNDGPRYVQELLVAD</sequence>
<proteinExistence type="predicted"/>
<dbReference type="EMBL" id="JACHIU010000001">
    <property type="protein sequence ID" value="MBB6471188.1"/>
    <property type="molecule type" value="Genomic_DNA"/>
</dbReference>
<protein>
    <submittedName>
        <fullName evidence="1">Uncharacterized protein (TIGR02678 family)</fullName>
    </submittedName>
</protein>
<dbReference type="RefSeq" id="WP_184978436.1">
    <property type="nucleotide sequence ID" value="NZ_BAAALO010000028.1"/>
</dbReference>
<accession>A0A7X0I9Z5</accession>
<evidence type="ECO:0000313" key="1">
    <source>
        <dbReference type="EMBL" id="MBB6471188.1"/>
    </source>
</evidence>
<organism evidence="1 2">
    <name type="scientific">Sphaerisporangium rubeum</name>
    <dbReference type="NCBI Taxonomy" id="321317"/>
    <lineage>
        <taxon>Bacteria</taxon>
        <taxon>Bacillati</taxon>
        <taxon>Actinomycetota</taxon>
        <taxon>Actinomycetes</taxon>
        <taxon>Streptosporangiales</taxon>
        <taxon>Streptosporangiaceae</taxon>
        <taxon>Sphaerisporangium</taxon>
    </lineage>
</organism>
<dbReference type="Proteomes" id="UP000555564">
    <property type="component" value="Unassembled WGS sequence"/>
</dbReference>
<comment type="caution">
    <text evidence="1">The sequence shown here is derived from an EMBL/GenBank/DDBJ whole genome shotgun (WGS) entry which is preliminary data.</text>
</comment>
<dbReference type="InterPro" id="IPR013494">
    <property type="entry name" value="CHP02678"/>
</dbReference>
<reference evidence="1 2" key="1">
    <citation type="submission" date="2020-08" db="EMBL/GenBank/DDBJ databases">
        <title>Sequencing the genomes of 1000 actinobacteria strains.</title>
        <authorList>
            <person name="Klenk H.-P."/>
        </authorList>
    </citation>
    <scope>NUCLEOTIDE SEQUENCE [LARGE SCALE GENOMIC DNA]</scope>
    <source>
        <strain evidence="1 2">DSM 44936</strain>
    </source>
</reference>
<dbReference type="AlphaFoldDB" id="A0A7X0I9Z5"/>
<keyword evidence="2" id="KW-1185">Reference proteome</keyword>
<dbReference type="NCBIfam" id="TIGR02678">
    <property type="entry name" value="TIGR02678 family protein"/>
    <property type="match status" value="1"/>
</dbReference>
<dbReference type="Pfam" id="PF09661">
    <property type="entry name" value="DUF2398"/>
    <property type="match status" value="1"/>
</dbReference>
<evidence type="ECO:0000313" key="2">
    <source>
        <dbReference type="Proteomes" id="UP000555564"/>
    </source>
</evidence>